<dbReference type="InterPro" id="IPR037523">
    <property type="entry name" value="VOC_core"/>
</dbReference>
<proteinExistence type="predicted"/>
<dbReference type="Gene3D" id="3.10.180.10">
    <property type="entry name" value="2,3-Dihydroxybiphenyl 1,2-Dioxygenase, domain 1"/>
    <property type="match status" value="1"/>
</dbReference>
<dbReference type="EMBL" id="JBHSTI010000065">
    <property type="protein sequence ID" value="MFC6239725.1"/>
    <property type="molecule type" value="Genomic_DNA"/>
</dbReference>
<keyword evidence="3" id="KW-1185">Reference proteome</keyword>
<comment type="caution">
    <text evidence="2">The sequence shown here is derived from an EMBL/GenBank/DDBJ whole genome shotgun (WGS) entry which is preliminary data.</text>
</comment>
<dbReference type="SUPFAM" id="SSF54593">
    <property type="entry name" value="Glyoxalase/Bleomycin resistance protein/Dihydroxybiphenyl dioxygenase"/>
    <property type="match status" value="1"/>
</dbReference>
<name>A0ABW1T6P3_9ACTN</name>
<dbReference type="InterPro" id="IPR051332">
    <property type="entry name" value="Fosfomycin_Res_Enzymes"/>
</dbReference>
<evidence type="ECO:0000313" key="3">
    <source>
        <dbReference type="Proteomes" id="UP001596138"/>
    </source>
</evidence>
<dbReference type="PROSITE" id="PS51819">
    <property type="entry name" value="VOC"/>
    <property type="match status" value="1"/>
</dbReference>
<dbReference type="PANTHER" id="PTHR36113:SF3">
    <property type="entry name" value="SLL5075 PROTEIN"/>
    <property type="match status" value="1"/>
</dbReference>
<dbReference type="PANTHER" id="PTHR36113">
    <property type="entry name" value="LYASE, PUTATIVE-RELATED-RELATED"/>
    <property type="match status" value="1"/>
</dbReference>
<dbReference type="Proteomes" id="UP001596138">
    <property type="component" value="Unassembled WGS sequence"/>
</dbReference>
<accession>A0ABW1T6P3</accession>
<evidence type="ECO:0000259" key="1">
    <source>
        <dbReference type="PROSITE" id="PS51819"/>
    </source>
</evidence>
<organism evidence="2 3">
    <name type="scientific">Longivirga aurantiaca</name>
    <dbReference type="NCBI Taxonomy" id="1837743"/>
    <lineage>
        <taxon>Bacteria</taxon>
        <taxon>Bacillati</taxon>
        <taxon>Actinomycetota</taxon>
        <taxon>Actinomycetes</taxon>
        <taxon>Sporichthyales</taxon>
        <taxon>Sporichthyaceae</taxon>
        <taxon>Longivirga</taxon>
    </lineage>
</organism>
<dbReference type="InterPro" id="IPR004360">
    <property type="entry name" value="Glyas_Fos-R_dOase_dom"/>
</dbReference>
<dbReference type="RefSeq" id="WP_386769037.1">
    <property type="nucleotide sequence ID" value="NZ_JBHSTI010000065.1"/>
</dbReference>
<reference evidence="3" key="1">
    <citation type="journal article" date="2019" name="Int. J. Syst. Evol. Microbiol.">
        <title>The Global Catalogue of Microorganisms (GCM) 10K type strain sequencing project: providing services to taxonomists for standard genome sequencing and annotation.</title>
        <authorList>
            <consortium name="The Broad Institute Genomics Platform"/>
            <consortium name="The Broad Institute Genome Sequencing Center for Infectious Disease"/>
            <person name="Wu L."/>
            <person name="Ma J."/>
        </authorList>
    </citation>
    <scope>NUCLEOTIDE SEQUENCE [LARGE SCALE GENOMIC DNA]</scope>
    <source>
        <strain evidence="3">CGMCC 4.7317</strain>
    </source>
</reference>
<dbReference type="Pfam" id="PF00903">
    <property type="entry name" value="Glyoxalase"/>
    <property type="match status" value="1"/>
</dbReference>
<sequence length="129" mass="14359">MPQMKIQHVALSVTDITKSGPWYEELFGFAKVAEFAEPAPMAIYMTPEGQALDLRQDPDVAHERFTEKRVGLDHLAFVCADKAELDEWTARIAELGIENTGPEVSPFGTHLNFRDPDGIPLEFFLPASA</sequence>
<evidence type="ECO:0000313" key="2">
    <source>
        <dbReference type="EMBL" id="MFC6239725.1"/>
    </source>
</evidence>
<dbReference type="InterPro" id="IPR029068">
    <property type="entry name" value="Glyas_Bleomycin-R_OHBP_Dase"/>
</dbReference>
<gene>
    <name evidence="2" type="ORF">ACFQGU_17780</name>
</gene>
<protein>
    <submittedName>
        <fullName evidence="2">VOC family protein</fullName>
    </submittedName>
</protein>
<feature type="domain" description="VOC" evidence="1">
    <location>
        <begin position="5"/>
        <end position="126"/>
    </location>
</feature>